<dbReference type="RefSeq" id="WP_092133888.1">
    <property type="nucleotide sequence ID" value="NZ_FNQK01000009.1"/>
</dbReference>
<gene>
    <name evidence="2" type="ORF">SAMN04487990_10967</name>
</gene>
<sequence>MNALVKSNSYLFLIIILLLSSKAAAQTLYLEVIGETDSISSILKNYSNVKKHNDAIALKQTLNNLQASLYKDGYINHRILRKTKTNDSTWTYHFKLNTRFKHITIHHKSHTLPIKLLQQFTKTIGESNFTIPFQNTETTLEALQLDIANNGFPFATLNLENISTKSADTLQADLKISHTNTPRQLDAIVIKGYTNFPKSYLKRYLKIKPANHFNIKTIKKKLEGLNTIRFARQIKDPEVLFSPDSTSLYIYLEKTPSNSFDGYLGFSTNETNNKLEFNGYVKLDLHNNFNFGESFNLNYKSTESEQKNFDITLNLPYLFSTPLGTELQLNILKQDSTFTTVKQSAKLFYQIDTTSRIFLGLENYSSNSLLDTPVFSTTDDYKSNFYTLKYTFENRNPTDKLFPIQTYASLEGGIGQRTRDNLSEKQTKINLKAFHTIDFNRQNSFYIQASGALLNTNKPLENELYRFGGIQSMRGFTEESLLATAFITVNTEYRYRLSNTIYAHTIIDYASLNNTVTSQKNNLYGFGIGFGLLTRAGLLKLNYANGKHESQKFQFSNSNIHLSLSSYF</sequence>
<accession>A0A1H3ZTZ1</accession>
<organism evidence="2 3">
    <name type="scientific">Bizionia paragorgiae</name>
    <dbReference type="NCBI Taxonomy" id="283786"/>
    <lineage>
        <taxon>Bacteria</taxon>
        <taxon>Pseudomonadati</taxon>
        <taxon>Bacteroidota</taxon>
        <taxon>Flavobacteriia</taxon>
        <taxon>Flavobacteriales</taxon>
        <taxon>Flavobacteriaceae</taxon>
        <taxon>Bizionia</taxon>
    </lineage>
</organism>
<dbReference type="EMBL" id="FNQK01000009">
    <property type="protein sequence ID" value="SEA27140.1"/>
    <property type="molecule type" value="Genomic_DNA"/>
</dbReference>
<name>A0A1H3ZTZ1_BIZPA</name>
<dbReference type="STRING" id="283786.SAMN04487990_10967"/>
<dbReference type="AlphaFoldDB" id="A0A1H3ZTZ1"/>
<keyword evidence="1" id="KW-0732">Signal</keyword>
<evidence type="ECO:0000256" key="1">
    <source>
        <dbReference type="SAM" id="SignalP"/>
    </source>
</evidence>
<keyword evidence="3" id="KW-1185">Reference proteome</keyword>
<dbReference type="Gene3D" id="2.40.160.50">
    <property type="entry name" value="membrane protein fhac: a member of the omp85/tpsb transporter family"/>
    <property type="match status" value="1"/>
</dbReference>
<evidence type="ECO:0000313" key="3">
    <source>
        <dbReference type="Proteomes" id="UP000198846"/>
    </source>
</evidence>
<dbReference type="Proteomes" id="UP000198846">
    <property type="component" value="Unassembled WGS sequence"/>
</dbReference>
<feature type="signal peptide" evidence="1">
    <location>
        <begin position="1"/>
        <end position="25"/>
    </location>
</feature>
<evidence type="ECO:0000313" key="2">
    <source>
        <dbReference type="EMBL" id="SEA27140.1"/>
    </source>
</evidence>
<protein>
    <submittedName>
        <fullName evidence="2">Outer membrane protein assembly factor BamA</fullName>
    </submittedName>
</protein>
<dbReference type="OrthoDB" id="9811416at2"/>
<reference evidence="2 3" key="1">
    <citation type="submission" date="2016-10" db="EMBL/GenBank/DDBJ databases">
        <authorList>
            <person name="de Groot N.N."/>
        </authorList>
    </citation>
    <scope>NUCLEOTIDE SEQUENCE [LARGE SCALE GENOMIC DNA]</scope>
    <source>
        <strain evidence="2 3">DSM 23842</strain>
    </source>
</reference>
<feature type="chain" id="PRO_5011731025" evidence="1">
    <location>
        <begin position="26"/>
        <end position="568"/>
    </location>
</feature>
<proteinExistence type="predicted"/>